<dbReference type="GO" id="GO:0003700">
    <property type="term" value="F:DNA-binding transcription factor activity"/>
    <property type="evidence" value="ECO:0007669"/>
    <property type="project" value="InterPro"/>
</dbReference>
<evidence type="ECO:0000256" key="1">
    <source>
        <dbReference type="ARBA" id="ARBA00022491"/>
    </source>
</evidence>
<dbReference type="InterPro" id="IPR036388">
    <property type="entry name" value="WH-like_DNA-bd_sf"/>
</dbReference>
<dbReference type="PROSITE" id="PS50949">
    <property type="entry name" value="HTH_GNTR"/>
    <property type="match status" value="1"/>
</dbReference>
<dbReference type="PANTHER" id="PTHR30146">
    <property type="entry name" value="LACI-RELATED TRANSCRIPTIONAL REPRESSOR"/>
    <property type="match status" value="1"/>
</dbReference>
<dbReference type="Proteomes" id="UP000479114">
    <property type="component" value="Chromosome"/>
</dbReference>
<dbReference type="SUPFAM" id="SSF46785">
    <property type="entry name" value="Winged helix' DNA-binding domain"/>
    <property type="match status" value="1"/>
</dbReference>
<dbReference type="SUPFAM" id="SSF53822">
    <property type="entry name" value="Periplasmic binding protein-like I"/>
    <property type="match status" value="1"/>
</dbReference>
<feature type="domain" description="HTH gntR-type" evidence="5">
    <location>
        <begin position="8"/>
        <end position="76"/>
    </location>
</feature>
<dbReference type="AlphaFoldDB" id="A0A6C0P3P3"/>
<dbReference type="Pfam" id="PF00392">
    <property type="entry name" value="GntR"/>
    <property type="match status" value="1"/>
</dbReference>
<proteinExistence type="predicted"/>
<keyword evidence="7" id="KW-1185">Reference proteome</keyword>
<dbReference type="EMBL" id="CP048286">
    <property type="protein sequence ID" value="QHW33180.1"/>
    <property type="molecule type" value="Genomic_DNA"/>
</dbReference>
<evidence type="ECO:0000313" key="7">
    <source>
        <dbReference type="Proteomes" id="UP000479114"/>
    </source>
</evidence>
<dbReference type="PANTHER" id="PTHR30146:SF148">
    <property type="entry name" value="HTH-TYPE TRANSCRIPTIONAL REPRESSOR PURR-RELATED"/>
    <property type="match status" value="1"/>
</dbReference>
<evidence type="ECO:0000259" key="5">
    <source>
        <dbReference type="PROSITE" id="PS50949"/>
    </source>
</evidence>
<protein>
    <submittedName>
        <fullName evidence="6">GntR family transcriptional regulator</fullName>
    </submittedName>
</protein>
<dbReference type="RefSeq" id="WP_162643157.1">
    <property type="nucleotide sequence ID" value="NZ_CP048286.1"/>
</dbReference>
<dbReference type="InterPro" id="IPR000524">
    <property type="entry name" value="Tscrpt_reg_HTH_GntR"/>
</dbReference>
<reference evidence="6 7" key="1">
    <citation type="submission" date="2020-02" db="EMBL/GenBank/DDBJ databases">
        <title>Paenibacillus sp. nov., isolated from rhizosphere soil of tomato.</title>
        <authorList>
            <person name="Weon H.-Y."/>
            <person name="Lee S.A."/>
        </authorList>
    </citation>
    <scope>NUCLEOTIDE SEQUENCE [LARGE SCALE GENOMIC DNA]</scope>
    <source>
        <strain evidence="6 7">14171R-81</strain>
    </source>
</reference>
<sequence>MAKNIQHLSLYEQIKHYLISEIELAHWKPHDKLPSEYELTKQFSVSRITVKKAMSDLVEQGIVYRVQGKGSYVAEPDTALSTGDAPRPLQTQTVALLLPFINNQHNALLLNGVERILSEAGYSLLFCNTENSIAKEERVIREMIARKVAGMIVYPVDGESYNREILQLTLDAFPLVVMDRYLRGIDTNCVCPNNLRGAQEAVDYLISLGHRNIGFLSTTITDTSSIEDRLAGYEKSLAEHQIPIDRRYRYAGIELGEPKPIKAKIRDFLERNPEMTAIFAINPGLGLQVIRAASEMGIRVPEELSLIFFDDFELSEFYSVRPTYVSQEENVLGQEAAKLLISVMENPEQETQKLFFTPKLIVRESTAKPGVRGSGTGSEGG</sequence>
<evidence type="ECO:0000256" key="3">
    <source>
        <dbReference type="ARBA" id="ARBA00023125"/>
    </source>
</evidence>
<keyword evidence="4" id="KW-0804">Transcription</keyword>
<dbReference type="FunFam" id="1.10.10.10:FF:000079">
    <property type="entry name" value="GntR family transcriptional regulator"/>
    <property type="match status" value="1"/>
</dbReference>
<dbReference type="GO" id="GO:0000976">
    <property type="term" value="F:transcription cis-regulatory region binding"/>
    <property type="evidence" value="ECO:0007669"/>
    <property type="project" value="TreeGrafter"/>
</dbReference>
<evidence type="ECO:0000313" key="6">
    <source>
        <dbReference type="EMBL" id="QHW33180.1"/>
    </source>
</evidence>
<dbReference type="InterPro" id="IPR036390">
    <property type="entry name" value="WH_DNA-bd_sf"/>
</dbReference>
<dbReference type="Pfam" id="PF13377">
    <property type="entry name" value="Peripla_BP_3"/>
    <property type="match status" value="1"/>
</dbReference>
<dbReference type="CDD" id="cd07377">
    <property type="entry name" value="WHTH_GntR"/>
    <property type="match status" value="1"/>
</dbReference>
<dbReference type="InterPro" id="IPR046335">
    <property type="entry name" value="LacI/GalR-like_sensor"/>
</dbReference>
<dbReference type="CDD" id="cd06267">
    <property type="entry name" value="PBP1_LacI_sugar_binding-like"/>
    <property type="match status" value="1"/>
</dbReference>
<dbReference type="InterPro" id="IPR028082">
    <property type="entry name" value="Peripla_BP_I"/>
</dbReference>
<keyword evidence="1" id="KW-0678">Repressor</keyword>
<evidence type="ECO:0000256" key="2">
    <source>
        <dbReference type="ARBA" id="ARBA00023015"/>
    </source>
</evidence>
<dbReference type="Gene3D" id="3.40.50.2300">
    <property type="match status" value="2"/>
</dbReference>
<dbReference type="SMART" id="SM00345">
    <property type="entry name" value="HTH_GNTR"/>
    <property type="match status" value="1"/>
</dbReference>
<evidence type="ECO:0000256" key="4">
    <source>
        <dbReference type="ARBA" id="ARBA00023163"/>
    </source>
</evidence>
<name>A0A6C0P3P3_9BACL</name>
<dbReference type="KEGG" id="prz:GZH47_21930"/>
<accession>A0A6C0P3P3</accession>
<gene>
    <name evidence="6" type="ORF">GZH47_21930</name>
</gene>
<organism evidence="6 7">
    <name type="scientific">Paenibacillus rhizovicinus</name>
    <dbReference type="NCBI Taxonomy" id="2704463"/>
    <lineage>
        <taxon>Bacteria</taxon>
        <taxon>Bacillati</taxon>
        <taxon>Bacillota</taxon>
        <taxon>Bacilli</taxon>
        <taxon>Bacillales</taxon>
        <taxon>Paenibacillaceae</taxon>
        <taxon>Paenibacillus</taxon>
    </lineage>
</organism>
<keyword evidence="2" id="KW-0805">Transcription regulation</keyword>
<dbReference type="PRINTS" id="PR00035">
    <property type="entry name" value="HTHGNTR"/>
</dbReference>
<dbReference type="Gene3D" id="1.10.10.10">
    <property type="entry name" value="Winged helix-like DNA-binding domain superfamily/Winged helix DNA-binding domain"/>
    <property type="match status" value="1"/>
</dbReference>
<keyword evidence="3" id="KW-0238">DNA-binding</keyword>